<keyword evidence="15 17" id="KW-0472">Membrane</keyword>
<name>A0A516IML6_9ORTH</name>
<evidence type="ECO:0000256" key="3">
    <source>
        <dbReference type="ARBA" id="ARBA00009025"/>
    </source>
</evidence>
<keyword evidence="14 17" id="KW-0496">Mitochondrion</keyword>
<dbReference type="PRINTS" id="PR01437">
    <property type="entry name" value="NUOXDRDTASE4"/>
</dbReference>
<reference evidence="20" key="1">
    <citation type="journal article" date="2019" name="Mol. Phylogenet. Evol.">
        <title>On the origin of the New World Pyrgomorphidae (Insecta: Orthoptera).</title>
        <authorList>
            <person name="Marino-Perez R."/>
            <person name="Song H."/>
        </authorList>
    </citation>
    <scope>NUCLEOTIDE SEQUENCE</scope>
    <source>
        <tissue evidence="20">Femur muscle</tissue>
    </source>
</reference>
<dbReference type="InterPro" id="IPR000260">
    <property type="entry name" value="NADH4_N"/>
</dbReference>
<dbReference type="InterPro" id="IPR003918">
    <property type="entry name" value="NADH_UbQ_OxRdtase"/>
</dbReference>
<keyword evidence="13 17" id="KW-0830">Ubiquinone</keyword>
<evidence type="ECO:0000256" key="15">
    <source>
        <dbReference type="ARBA" id="ARBA00023136"/>
    </source>
</evidence>
<evidence type="ECO:0000256" key="4">
    <source>
        <dbReference type="ARBA" id="ARBA00012944"/>
    </source>
</evidence>
<dbReference type="GO" id="GO:0003954">
    <property type="term" value="F:NADH dehydrogenase activity"/>
    <property type="evidence" value="ECO:0007669"/>
    <property type="project" value="TreeGrafter"/>
</dbReference>
<dbReference type="PANTHER" id="PTHR43507">
    <property type="entry name" value="NADH-UBIQUINONE OXIDOREDUCTASE CHAIN 4"/>
    <property type="match status" value="1"/>
</dbReference>
<feature type="transmembrane region" description="Helical" evidence="17">
    <location>
        <begin position="179"/>
        <end position="204"/>
    </location>
</feature>
<dbReference type="GO" id="GO:0042773">
    <property type="term" value="P:ATP synthesis coupled electron transport"/>
    <property type="evidence" value="ECO:0007669"/>
    <property type="project" value="InterPro"/>
</dbReference>
<dbReference type="GO" id="GO:0015990">
    <property type="term" value="P:electron transport coupled proton transport"/>
    <property type="evidence" value="ECO:0007669"/>
    <property type="project" value="TreeGrafter"/>
</dbReference>
<feature type="transmembrane region" description="Helical" evidence="17">
    <location>
        <begin position="110"/>
        <end position="132"/>
    </location>
</feature>
<feature type="transmembrane region" description="Helical" evidence="17">
    <location>
        <begin position="335"/>
        <end position="356"/>
    </location>
</feature>
<keyword evidence="6 17" id="KW-0813">Transport</keyword>
<evidence type="ECO:0000256" key="7">
    <source>
        <dbReference type="ARBA" id="ARBA00022660"/>
    </source>
</evidence>
<sequence length="444" mass="51684">MLSYLFMLFFMIPLSFFYKFWWLFHSLFFLISFAFMLNFYFLSDFNMISYFLGVDYFSFSLILLSFWICSLMLTSSSSIYNSFSYSGLFSFMILFLMIMLYCSFSSMSLLMFYIFFEASLIPTLLLILGWGYQPERLQAGVYLIFYTLVASLPLLLVLFKVNKFIGSLFFPLFVDFGSFYFFFYLFMILAFLVKMPMFLFHLWLPKAHVEAPISGSMILAGVLLKLGGYGIFRVMSIIMFLGSKFNYFWLSLSLSGGVIVSFVCFRQVDLKSLIAYSSVAHMSMVIGGLMSMNWWGCFGSFVLMIGHGLCSSGLFCLSNIIYERLGSRSLLINKGLINLMPGMSFWWFLLSSSNIAAPPSLNLAGEFSLMNGIISWSFYMFFMLMFLSFFSAVYTLYMYSYSQHGKYYSGFYSFSLGYFREYHLLVLHWLPLNLLFLKSVYFYI</sequence>
<gene>
    <name evidence="20" type="primary">nad4</name>
</gene>
<evidence type="ECO:0000256" key="10">
    <source>
        <dbReference type="ARBA" id="ARBA00022982"/>
    </source>
</evidence>
<dbReference type="Pfam" id="PF01059">
    <property type="entry name" value="Oxidored_q5_N"/>
    <property type="match status" value="1"/>
</dbReference>
<feature type="transmembrane region" description="Helical" evidence="17">
    <location>
        <begin position="301"/>
        <end position="323"/>
    </location>
</feature>
<comment type="catalytic activity">
    <reaction evidence="16 17">
        <text>a ubiquinone + NADH + 5 H(+)(in) = a ubiquinol + NAD(+) + 4 H(+)(out)</text>
        <dbReference type="Rhea" id="RHEA:29091"/>
        <dbReference type="Rhea" id="RHEA-COMP:9565"/>
        <dbReference type="Rhea" id="RHEA-COMP:9566"/>
        <dbReference type="ChEBI" id="CHEBI:15378"/>
        <dbReference type="ChEBI" id="CHEBI:16389"/>
        <dbReference type="ChEBI" id="CHEBI:17976"/>
        <dbReference type="ChEBI" id="CHEBI:57540"/>
        <dbReference type="ChEBI" id="CHEBI:57945"/>
        <dbReference type="EC" id="7.1.1.2"/>
    </reaction>
</comment>
<dbReference type="AlphaFoldDB" id="A0A516IML6"/>
<dbReference type="GO" id="GO:0031966">
    <property type="term" value="C:mitochondrial membrane"/>
    <property type="evidence" value="ECO:0007669"/>
    <property type="project" value="UniProtKB-SubCell"/>
</dbReference>
<evidence type="ECO:0000256" key="2">
    <source>
        <dbReference type="ARBA" id="ARBA00004225"/>
    </source>
</evidence>
<comment type="function">
    <text evidence="1">Core subunit of the mitochondrial membrane respiratory chain NADH dehydrogenase (Complex I) that is believed to belong to the minimal assembly required for catalysis. Complex I functions in the transfer of electrons from NADH to the respiratory chain. The immediate electron acceptor for the enzyme is believed to be ubiquinone.</text>
</comment>
<comment type="similarity">
    <text evidence="3 17">Belongs to the complex I subunit 4 family.</text>
</comment>
<comment type="subcellular location">
    <subcellularLocation>
        <location evidence="2 17">Mitochondrion membrane</location>
        <topology evidence="2 17">Multi-pass membrane protein</topology>
    </subcellularLocation>
</comment>
<protein>
    <recommendedName>
        <fullName evidence="5 17">NADH-ubiquinone oxidoreductase chain 4</fullName>
        <ecNumber evidence="4 17">7.1.1.2</ecNumber>
    </recommendedName>
</protein>
<feature type="transmembrane region" description="Helical" evidence="17">
    <location>
        <begin position="85"/>
        <end position="104"/>
    </location>
</feature>
<evidence type="ECO:0000256" key="13">
    <source>
        <dbReference type="ARBA" id="ARBA00023075"/>
    </source>
</evidence>
<keyword evidence="10 17" id="KW-0249">Electron transport</keyword>
<evidence type="ECO:0000256" key="12">
    <source>
        <dbReference type="ARBA" id="ARBA00023027"/>
    </source>
</evidence>
<accession>A0A516IML6</accession>
<dbReference type="GO" id="GO:0008137">
    <property type="term" value="F:NADH dehydrogenase (ubiquinone) activity"/>
    <property type="evidence" value="ECO:0007669"/>
    <property type="project" value="UniProtKB-UniRule"/>
</dbReference>
<dbReference type="Pfam" id="PF00361">
    <property type="entry name" value="Proton_antipo_M"/>
    <property type="match status" value="1"/>
</dbReference>
<feature type="transmembrane region" description="Helical" evidence="17">
    <location>
        <begin position="139"/>
        <end position="159"/>
    </location>
</feature>
<evidence type="ECO:0000256" key="8">
    <source>
        <dbReference type="ARBA" id="ARBA00022692"/>
    </source>
</evidence>
<feature type="transmembrane region" description="Helical" evidence="17">
    <location>
        <begin position="216"/>
        <end position="241"/>
    </location>
</feature>
<dbReference type="GO" id="GO:0048039">
    <property type="term" value="F:ubiquinone binding"/>
    <property type="evidence" value="ECO:0007669"/>
    <property type="project" value="TreeGrafter"/>
</dbReference>
<dbReference type="EC" id="7.1.1.2" evidence="4 17"/>
<evidence type="ECO:0000256" key="6">
    <source>
        <dbReference type="ARBA" id="ARBA00022448"/>
    </source>
</evidence>
<evidence type="ECO:0000259" key="18">
    <source>
        <dbReference type="Pfam" id="PF00361"/>
    </source>
</evidence>
<keyword evidence="12 17" id="KW-0520">NAD</keyword>
<evidence type="ECO:0000256" key="1">
    <source>
        <dbReference type="ARBA" id="ARBA00003257"/>
    </source>
</evidence>
<feature type="transmembrane region" description="Helical" evidence="17">
    <location>
        <begin position="273"/>
        <end position="295"/>
    </location>
</feature>
<evidence type="ECO:0000259" key="19">
    <source>
        <dbReference type="Pfam" id="PF01059"/>
    </source>
</evidence>
<feature type="domain" description="NADH:ubiquinone oxidoreductase chain 4 N-terminal" evidence="19">
    <location>
        <begin position="1"/>
        <end position="102"/>
    </location>
</feature>
<comment type="function">
    <text evidence="17">Core subunit of the mitochondrial membrane respiratory chain NADH dehydrogenase (Complex I) which catalyzes electron transfer from NADH through the respiratory chain, using ubiquinone as an electron acceptor. Essential for the catalytic activity and assembly of complex I.</text>
</comment>
<geneLocation type="mitochondrion" evidence="20"/>
<dbReference type="PANTHER" id="PTHR43507:SF20">
    <property type="entry name" value="NADH-UBIQUINONE OXIDOREDUCTASE CHAIN 4"/>
    <property type="match status" value="1"/>
</dbReference>
<feature type="transmembrane region" description="Helical" evidence="17">
    <location>
        <begin position="247"/>
        <end position="266"/>
    </location>
</feature>
<evidence type="ECO:0000256" key="17">
    <source>
        <dbReference type="RuleBase" id="RU003297"/>
    </source>
</evidence>
<evidence type="ECO:0000313" key="20">
    <source>
        <dbReference type="EMBL" id="QDP18025.1"/>
    </source>
</evidence>
<organism evidence="20">
    <name type="scientific">Sphenacris crassicornis</name>
    <dbReference type="NCBI Taxonomy" id="1603971"/>
    <lineage>
        <taxon>Eukaryota</taxon>
        <taxon>Metazoa</taxon>
        <taxon>Ecdysozoa</taxon>
        <taxon>Arthropoda</taxon>
        <taxon>Hexapoda</taxon>
        <taxon>Insecta</taxon>
        <taxon>Pterygota</taxon>
        <taxon>Neoptera</taxon>
        <taxon>Polyneoptera</taxon>
        <taxon>Orthoptera</taxon>
        <taxon>Caelifera</taxon>
        <taxon>Acrididea</taxon>
        <taxon>Acridomorpha</taxon>
        <taxon>Pyrgomorphoidea</taxon>
        <taxon>Pyrgomorphidae</taxon>
        <taxon>Orthacridinae</taxon>
        <taxon>Sphenacris</taxon>
    </lineage>
</organism>
<feature type="transmembrane region" description="Helical" evidence="17">
    <location>
        <begin position="20"/>
        <end position="42"/>
    </location>
</feature>
<dbReference type="EMBL" id="MK514099">
    <property type="protein sequence ID" value="QDP18025.1"/>
    <property type="molecule type" value="Genomic_DNA"/>
</dbReference>
<feature type="transmembrane region" description="Helical" evidence="17">
    <location>
        <begin position="48"/>
        <end position="73"/>
    </location>
</feature>
<keyword evidence="9" id="KW-1278">Translocase</keyword>
<proteinExistence type="inferred from homology"/>
<keyword evidence="11 17" id="KW-1133">Transmembrane helix</keyword>
<evidence type="ECO:0000256" key="5">
    <source>
        <dbReference type="ARBA" id="ARBA00021006"/>
    </source>
</evidence>
<keyword evidence="7 17" id="KW-0679">Respiratory chain</keyword>
<evidence type="ECO:0000256" key="11">
    <source>
        <dbReference type="ARBA" id="ARBA00022989"/>
    </source>
</evidence>
<evidence type="ECO:0000256" key="9">
    <source>
        <dbReference type="ARBA" id="ARBA00022967"/>
    </source>
</evidence>
<evidence type="ECO:0000256" key="14">
    <source>
        <dbReference type="ARBA" id="ARBA00023128"/>
    </source>
</evidence>
<feature type="domain" description="NADH:quinone oxidoreductase/Mrp antiporter transmembrane" evidence="18">
    <location>
        <begin position="106"/>
        <end position="391"/>
    </location>
</feature>
<feature type="transmembrane region" description="Helical" evidence="17">
    <location>
        <begin position="376"/>
        <end position="401"/>
    </location>
</feature>
<dbReference type="InterPro" id="IPR001750">
    <property type="entry name" value="ND/Mrp_TM"/>
</dbReference>
<evidence type="ECO:0000256" key="16">
    <source>
        <dbReference type="ARBA" id="ARBA00049551"/>
    </source>
</evidence>
<keyword evidence="8 17" id="KW-0812">Transmembrane</keyword>